<dbReference type="PANTHER" id="PTHR48207">
    <property type="entry name" value="SUCCINATE--HYDROXYMETHYLGLUTARATE COA-TRANSFERASE"/>
    <property type="match status" value="1"/>
</dbReference>
<name>A0A1B1K8M3_RHOOP</name>
<dbReference type="GO" id="GO:0033608">
    <property type="term" value="F:formyl-CoA transferase activity"/>
    <property type="evidence" value="ECO:0007669"/>
    <property type="project" value="UniProtKB-EC"/>
</dbReference>
<dbReference type="EC" id="2.8.3.16" evidence="2"/>
<evidence type="ECO:0000313" key="3">
    <source>
        <dbReference type="Proteomes" id="UP000186108"/>
    </source>
</evidence>
<dbReference type="SUPFAM" id="SSF89796">
    <property type="entry name" value="CoA-transferase family III (CaiB/BaiF)"/>
    <property type="match status" value="2"/>
</dbReference>
<evidence type="ECO:0000256" key="1">
    <source>
        <dbReference type="ARBA" id="ARBA00022679"/>
    </source>
</evidence>
<dbReference type="InterPro" id="IPR050483">
    <property type="entry name" value="CoA-transferase_III_domain"/>
</dbReference>
<dbReference type="Pfam" id="PF02515">
    <property type="entry name" value="CoA_transf_3"/>
    <property type="match status" value="2"/>
</dbReference>
<keyword evidence="1 2" id="KW-0808">Transferase</keyword>
<dbReference type="PATRIC" id="fig|37919.13.peg.4533"/>
<dbReference type="InterPro" id="IPR023606">
    <property type="entry name" value="CoA-Trfase_III_dom_1_sf"/>
</dbReference>
<protein>
    <submittedName>
        <fullName evidence="2">L-carnitine dehydratase/bile acid-inducible protein F</fullName>
        <ecNumber evidence="2">2.8.3.16</ecNumber>
    </submittedName>
</protein>
<dbReference type="InterPro" id="IPR044855">
    <property type="entry name" value="CoA-Trfase_III_dom3_sf"/>
</dbReference>
<dbReference type="RefSeq" id="WP_231137648.1">
    <property type="nucleotide sequence ID" value="NZ_CP009111.1"/>
</dbReference>
<sequence>MESAIRVVELSSPLSRFAGRILVGLGYEVVLVEPPEGDPTRRELDGHTFTHWHAGKKSVAIDVETAVGRAELARLVAGADVYLDGSAVGDEPIEPAPGPVVHVRVTPFGVDGPRRQWCATDLTLAALGGMLAQVGEADGPPLALPQGQAEQLAGVNAAVAVLLGLQARRRGPVPLIDVSAQECVAAGLEAGALAYLHEDRVPDRPGRVHPLVPHGLFRAADGYVGGGLGGSPRMWDALVSWLVEEGAQEDLDDPRWADPVERKEQQDHIFAVLQGFLDKWPKEDFARAAQQRKLPWSAVVRPDELLSNPQLQARDFFVDVDEPGSTVRDLGFSFPFPEGGRTRALPVPSIGAHQVLLDEPEPEVLEPPVTASGPDLLPLSGVRVLDLTWVLAGPYCTQILADHGADVIKVESSGRPDPTRFAPFMHLSRGPHEDPNTSGYFNDVNRNKRSITLDTRSEAGLAVLADLVAQSDVVVENFSSSVMEKMGFGYERLRSLRPDVVYVSMSGTGHTGPRRDWVTYADIVSAATGLTALTGWSADDVVGVIYGHGDIVAGLHGAAAVLAALEHRDRTGRGQHIDLSQLEAMASHMGTSVVQATGAGQLPVPLGNAHPDMSPHGVFRCLGPDRWCAVTVRDDADWTRLCAVIDRPQWATDERFRTPEARRAHESDIAAAITAWTSPRPADLVTEQLQQAGVPAGTVQNGRDLVEADPHLRARGYYVPAVHPRAGAFLHQGAPIRVGKAVTIRQPAPVLGADTDAVLREVTGYSAETVARLRAGSVLT</sequence>
<evidence type="ECO:0000313" key="2">
    <source>
        <dbReference type="EMBL" id="ANS28972.1"/>
    </source>
</evidence>
<dbReference type="AlphaFoldDB" id="A0A1B1K8M3"/>
<accession>A0A1B1K8M3</accession>
<dbReference type="Proteomes" id="UP000186108">
    <property type="component" value="Chromosome"/>
</dbReference>
<reference evidence="2 3" key="1">
    <citation type="submission" date="2014-07" db="EMBL/GenBank/DDBJ databases">
        <authorList>
            <person name="Zhang J.E."/>
            <person name="Yang H."/>
            <person name="Guo J."/>
            <person name="Deng Z."/>
            <person name="Luo H."/>
            <person name="Luo M."/>
            <person name="Zhao B."/>
        </authorList>
    </citation>
    <scope>NUCLEOTIDE SEQUENCE [LARGE SCALE GENOMIC DNA]</scope>
    <source>
        <strain evidence="2 3">1CP</strain>
    </source>
</reference>
<proteinExistence type="predicted"/>
<dbReference type="Gene3D" id="3.30.1540.10">
    <property type="entry name" value="formyl-coa transferase, domain 3"/>
    <property type="match status" value="2"/>
</dbReference>
<organism evidence="2 3">
    <name type="scientific">Rhodococcus opacus</name>
    <name type="common">Nocardia opaca</name>
    <dbReference type="NCBI Taxonomy" id="37919"/>
    <lineage>
        <taxon>Bacteria</taxon>
        <taxon>Bacillati</taxon>
        <taxon>Actinomycetota</taxon>
        <taxon>Actinomycetes</taxon>
        <taxon>Mycobacteriales</taxon>
        <taxon>Nocardiaceae</taxon>
        <taxon>Rhodococcus</taxon>
    </lineage>
</organism>
<gene>
    <name evidence="2" type="ORF">R1CP_21480</name>
</gene>
<dbReference type="PANTHER" id="PTHR48207:SF3">
    <property type="entry name" value="SUCCINATE--HYDROXYMETHYLGLUTARATE COA-TRANSFERASE"/>
    <property type="match status" value="1"/>
</dbReference>
<dbReference type="EMBL" id="CP009111">
    <property type="protein sequence ID" value="ANS28972.1"/>
    <property type="molecule type" value="Genomic_DNA"/>
</dbReference>
<dbReference type="Gene3D" id="3.40.50.10540">
    <property type="entry name" value="Crotonobetainyl-coa:carnitine coa-transferase, domain 1"/>
    <property type="match status" value="2"/>
</dbReference>
<dbReference type="InterPro" id="IPR003673">
    <property type="entry name" value="CoA-Trfase_fam_III"/>
</dbReference>